<dbReference type="PROSITE" id="PS50297">
    <property type="entry name" value="ANK_REP_REGION"/>
    <property type="match status" value="1"/>
</dbReference>
<protein>
    <submittedName>
        <fullName evidence="5">Uncharacterized protein</fullName>
    </submittedName>
</protein>
<gene>
    <name evidence="5" type="ORF">PV07_07508</name>
</gene>
<dbReference type="SUPFAM" id="SSF48403">
    <property type="entry name" value="Ankyrin repeat"/>
    <property type="match status" value="1"/>
</dbReference>
<feature type="region of interest" description="Disordered" evidence="4">
    <location>
        <begin position="103"/>
        <end position="138"/>
    </location>
</feature>
<evidence type="ECO:0000256" key="4">
    <source>
        <dbReference type="SAM" id="MobiDB-lite"/>
    </source>
</evidence>
<evidence type="ECO:0000313" key="5">
    <source>
        <dbReference type="EMBL" id="KIW27801.1"/>
    </source>
</evidence>
<feature type="repeat" description="ANK" evidence="3">
    <location>
        <begin position="31"/>
        <end position="63"/>
    </location>
</feature>
<keyword evidence="1" id="KW-0677">Repeat</keyword>
<evidence type="ECO:0000256" key="2">
    <source>
        <dbReference type="ARBA" id="ARBA00023043"/>
    </source>
</evidence>
<organism evidence="5 6">
    <name type="scientific">Cladophialophora immunda</name>
    <dbReference type="NCBI Taxonomy" id="569365"/>
    <lineage>
        <taxon>Eukaryota</taxon>
        <taxon>Fungi</taxon>
        <taxon>Dikarya</taxon>
        <taxon>Ascomycota</taxon>
        <taxon>Pezizomycotina</taxon>
        <taxon>Eurotiomycetes</taxon>
        <taxon>Chaetothyriomycetidae</taxon>
        <taxon>Chaetothyriales</taxon>
        <taxon>Herpotrichiellaceae</taxon>
        <taxon>Cladophialophora</taxon>
    </lineage>
</organism>
<keyword evidence="6" id="KW-1185">Reference proteome</keyword>
<feature type="compositionally biased region" description="Basic and acidic residues" evidence="4">
    <location>
        <begin position="107"/>
        <end position="127"/>
    </location>
</feature>
<proteinExistence type="predicted"/>
<dbReference type="Pfam" id="PF12796">
    <property type="entry name" value="Ank_2"/>
    <property type="match status" value="1"/>
</dbReference>
<dbReference type="Proteomes" id="UP000054466">
    <property type="component" value="Unassembled WGS sequence"/>
</dbReference>
<dbReference type="OrthoDB" id="20872at2759"/>
<evidence type="ECO:0000313" key="6">
    <source>
        <dbReference type="Proteomes" id="UP000054466"/>
    </source>
</evidence>
<accession>A0A0D1ZIK2</accession>
<dbReference type="AlphaFoldDB" id="A0A0D1ZIK2"/>
<dbReference type="PANTHER" id="PTHR24171">
    <property type="entry name" value="ANKYRIN REPEAT DOMAIN-CONTAINING PROTEIN 39-RELATED"/>
    <property type="match status" value="1"/>
</dbReference>
<dbReference type="InterPro" id="IPR002110">
    <property type="entry name" value="Ankyrin_rpt"/>
</dbReference>
<dbReference type="RefSeq" id="XP_016248017.1">
    <property type="nucleotide sequence ID" value="XM_016394598.1"/>
</dbReference>
<dbReference type="HOGENOM" id="CLU_1855063_0_0_1"/>
<sequence length="138" mass="15533">MSTARISSEDGEKLLVLLLSNGADTQKQDWKGNTVLHQAASLGEHIAVDILIKYNADINMRNLQGATPIHLAFDELVYALPEAILHGKLYKVINSLLAADGVSRTRGTKEKEQRRRNRGEGTEEKEQRRRNKGMPQWQ</sequence>
<evidence type="ECO:0000256" key="3">
    <source>
        <dbReference type="PROSITE-ProRule" id="PRU00023"/>
    </source>
</evidence>
<dbReference type="PROSITE" id="PS50088">
    <property type="entry name" value="ANK_REPEAT"/>
    <property type="match status" value="1"/>
</dbReference>
<dbReference type="EMBL" id="KN847043">
    <property type="protein sequence ID" value="KIW27801.1"/>
    <property type="molecule type" value="Genomic_DNA"/>
</dbReference>
<reference evidence="5 6" key="1">
    <citation type="submission" date="2015-01" db="EMBL/GenBank/DDBJ databases">
        <title>The Genome Sequence of Cladophialophora immunda CBS83496.</title>
        <authorList>
            <consortium name="The Broad Institute Genomics Platform"/>
            <person name="Cuomo C."/>
            <person name="de Hoog S."/>
            <person name="Gorbushina A."/>
            <person name="Stielow B."/>
            <person name="Teixiera M."/>
            <person name="Abouelleil A."/>
            <person name="Chapman S.B."/>
            <person name="Priest M."/>
            <person name="Young S.K."/>
            <person name="Wortman J."/>
            <person name="Nusbaum C."/>
            <person name="Birren B."/>
        </authorList>
    </citation>
    <scope>NUCLEOTIDE SEQUENCE [LARGE SCALE GENOMIC DNA]</scope>
    <source>
        <strain evidence="5 6">CBS 83496</strain>
    </source>
</reference>
<evidence type="ECO:0000256" key="1">
    <source>
        <dbReference type="ARBA" id="ARBA00022737"/>
    </source>
</evidence>
<dbReference type="InterPro" id="IPR036770">
    <property type="entry name" value="Ankyrin_rpt-contain_sf"/>
</dbReference>
<keyword evidence="2 3" id="KW-0040">ANK repeat</keyword>
<dbReference type="GeneID" id="27346702"/>
<dbReference type="STRING" id="569365.A0A0D1ZIK2"/>
<dbReference type="VEuPathDB" id="FungiDB:PV07_07508"/>
<dbReference type="Gene3D" id="1.25.40.20">
    <property type="entry name" value="Ankyrin repeat-containing domain"/>
    <property type="match status" value="1"/>
</dbReference>
<name>A0A0D1ZIK2_9EURO</name>